<dbReference type="EMBL" id="HACA01013574">
    <property type="protein sequence ID" value="CDW30935.1"/>
    <property type="molecule type" value="Transcribed_RNA"/>
</dbReference>
<dbReference type="GO" id="GO:0071169">
    <property type="term" value="P:establishment of protein localization to chromatin"/>
    <property type="evidence" value="ECO:0007669"/>
    <property type="project" value="TreeGrafter"/>
</dbReference>
<dbReference type="SMART" id="SM00320">
    <property type="entry name" value="WD40"/>
    <property type="match status" value="5"/>
</dbReference>
<dbReference type="PANTHER" id="PTHR24370">
    <property type="entry name" value="OPTICIN"/>
    <property type="match status" value="1"/>
</dbReference>
<dbReference type="SUPFAM" id="SSF50978">
    <property type="entry name" value="WD40 repeat-like"/>
    <property type="match status" value="1"/>
</dbReference>
<name>A0A0K2TYL4_LEPSM</name>
<protein>
    <recommendedName>
        <fullName evidence="6">Leucine-rich repeat and WD repeat-containing protein 1 WD domain-containing protein</fullName>
    </recommendedName>
</protein>
<evidence type="ECO:0000256" key="2">
    <source>
        <dbReference type="ARBA" id="ARBA00022454"/>
    </source>
</evidence>
<dbReference type="RefSeq" id="XP_040567985.1">
    <property type="nucleotide sequence ID" value="XM_040712051.2"/>
</dbReference>
<feature type="compositionally biased region" description="Basic and acidic residues" evidence="5">
    <location>
        <begin position="1"/>
        <end position="24"/>
    </location>
</feature>
<dbReference type="Pfam" id="PF23215">
    <property type="entry name" value="WD_LRWD1"/>
    <property type="match status" value="1"/>
</dbReference>
<sequence length="447" mass="50089">MPDKRKDSSTEKSATKRPKADHSNSESTGEDGISYEPVHFIRSHSKNNDPADIKTQIWEVVFEPDPNYPNKTTSLVATCGGNSICIIDVSTGTVLMKYRHKELKEDFYTLAWTTLELKGEKSESEKTNILVSGGIRGEIRMFHPQYKVCFHEWRPVEKKTHAVNSLVFHSEHPTWLFCGSNDGVVSLWDIGKPTIPSYDGVCPKQLLKLFPDYGDVYNIVWTGRNRYLLAGTAAGLVGWKIEDDQVIDNKDYKPQVIDFLMPENDRDNGENPIVDSLAVASENTIVSKCALHGLIYVWDLKSTVKKIVDVEKKAGGVIEKDVTMLANLRWSDTDNFYMNLGCHKGKGLICCGDDKGTVWIYNLPQFGKDSSPALKSGVEPTTLLTWPELQDDQLENSKKVPIDRHSIIIDKVAASYDNSYIVAVTSNNMVCIWKKAEDESSNGSNDN</sequence>
<keyword evidence="4" id="KW-0853">WD repeat</keyword>
<dbReference type="PROSITE" id="PS50082">
    <property type="entry name" value="WD_REPEATS_2"/>
    <property type="match status" value="1"/>
</dbReference>
<dbReference type="GO" id="GO:0003682">
    <property type="term" value="F:chromatin binding"/>
    <property type="evidence" value="ECO:0007669"/>
    <property type="project" value="TreeGrafter"/>
</dbReference>
<reference evidence="7" key="1">
    <citation type="submission" date="2014-05" db="EMBL/GenBank/DDBJ databases">
        <authorList>
            <person name="Chronopoulou M."/>
        </authorList>
    </citation>
    <scope>NUCLEOTIDE SEQUENCE</scope>
    <source>
        <tissue evidence="7">Whole organism</tissue>
    </source>
</reference>
<dbReference type="InterPro" id="IPR056160">
    <property type="entry name" value="WD_LRWD1"/>
</dbReference>
<evidence type="ECO:0000256" key="4">
    <source>
        <dbReference type="PROSITE-ProRule" id="PRU00221"/>
    </source>
</evidence>
<evidence type="ECO:0000313" key="7">
    <source>
        <dbReference type="EMBL" id="CDW30935.1"/>
    </source>
</evidence>
<feature type="repeat" description="WD" evidence="4">
    <location>
        <begin position="156"/>
        <end position="190"/>
    </location>
</feature>
<dbReference type="OrthoDB" id="7318948at2759"/>
<dbReference type="InterPro" id="IPR001680">
    <property type="entry name" value="WD40_rpt"/>
</dbReference>
<dbReference type="GeneID" id="121117605"/>
<dbReference type="KEGG" id="lsm:121117605"/>
<evidence type="ECO:0000259" key="6">
    <source>
        <dbReference type="Pfam" id="PF23215"/>
    </source>
</evidence>
<dbReference type="InterPro" id="IPR052489">
    <property type="entry name" value="LRWD1"/>
</dbReference>
<accession>A0A0K2TYL4</accession>
<dbReference type="InterPro" id="IPR015943">
    <property type="entry name" value="WD40/YVTN_repeat-like_dom_sf"/>
</dbReference>
<comment type="subcellular location">
    <subcellularLocation>
        <location evidence="1">Chromosome</location>
    </subcellularLocation>
</comment>
<dbReference type="GO" id="GO:0005664">
    <property type="term" value="C:nuclear origin of replication recognition complex"/>
    <property type="evidence" value="ECO:0007669"/>
    <property type="project" value="TreeGrafter"/>
</dbReference>
<dbReference type="InterPro" id="IPR036322">
    <property type="entry name" value="WD40_repeat_dom_sf"/>
</dbReference>
<dbReference type="GO" id="GO:0006325">
    <property type="term" value="P:chromatin organization"/>
    <property type="evidence" value="ECO:0007669"/>
    <property type="project" value="TreeGrafter"/>
</dbReference>
<feature type="domain" description="Leucine-rich repeat and WD repeat-containing protein 1 WD" evidence="6">
    <location>
        <begin position="29"/>
        <end position="435"/>
    </location>
</feature>
<organism evidence="7">
    <name type="scientific">Lepeophtheirus salmonis</name>
    <name type="common">Salmon louse</name>
    <name type="synonym">Caligus salmonis</name>
    <dbReference type="NCBI Taxonomy" id="72036"/>
    <lineage>
        <taxon>Eukaryota</taxon>
        <taxon>Metazoa</taxon>
        <taxon>Ecdysozoa</taxon>
        <taxon>Arthropoda</taxon>
        <taxon>Crustacea</taxon>
        <taxon>Multicrustacea</taxon>
        <taxon>Hexanauplia</taxon>
        <taxon>Copepoda</taxon>
        <taxon>Siphonostomatoida</taxon>
        <taxon>Caligidae</taxon>
        <taxon>Lepeophtheirus</taxon>
    </lineage>
</organism>
<proteinExistence type="predicted"/>
<evidence type="ECO:0000256" key="5">
    <source>
        <dbReference type="SAM" id="MobiDB-lite"/>
    </source>
</evidence>
<keyword evidence="3" id="KW-0433">Leucine-rich repeat</keyword>
<keyword evidence="2" id="KW-0158">Chromosome</keyword>
<evidence type="ECO:0000256" key="1">
    <source>
        <dbReference type="ARBA" id="ARBA00004286"/>
    </source>
</evidence>
<evidence type="ECO:0000256" key="3">
    <source>
        <dbReference type="ARBA" id="ARBA00022614"/>
    </source>
</evidence>
<feature type="region of interest" description="Disordered" evidence="5">
    <location>
        <begin position="1"/>
        <end position="33"/>
    </location>
</feature>
<dbReference type="AlphaFoldDB" id="A0A0K2TYL4"/>
<dbReference type="Gene3D" id="2.130.10.10">
    <property type="entry name" value="YVTN repeat-like/Quinoprotein amine dehydrogenase"/>
    <property type="match status" value="1"/>
</dbReference>
<dbReference type="PANTHER" id="PTHR24370:SF10">
    <property type="entry name" value="LEUCINE-RICH REPEAT AND WD REPEAT-CONTAINING PROTEIN 1"/>
    <property type="match status" value="1"/>
</dbReference>